<proteinExistence type="predicted"/>
<keyword evidence="3" id="KW-1185">Reference proteome</keyword>
<dbReference type="Proteomes" id="UP000031523">
    <property type="component" value="Chromosome"/>
</dbReference>
<organism evidence="2 3">
    <name type="scientific">Streptomyces albus (strain ATCC 21838 / DSM 41398 / FERM P-419 / JCM 4703 / NBRC 107858)</name>
    <dbReference type="NCBI Taxonomy" id="1081613"/>
    <lineage>
        <taxon>Bacteria</taxon>
        <taxon>Bacillati</taxon>
        <taxon>Actinomycetota</taxon>
        <taxon>Actinomycetes</taxon>
        <taxon>Kitasatosporales</taxon>
        <taxon>Streptomycetaceae</taxon>
        <taxon>Streptomyces</taxon>
    </lineage>
</organism>
<dbReference type="AlphaFoldDB" id="A0A0B5FAI9"/>
<dbReference type="EMBL" id="CP010519">
    <property type="protein sequence ID" value="AJE87477.1"/>
    <property type="molecule type" value="Genomic_DNA"/>
</dbReference>
<name>A0A0B5FAI9_STRA4</name>
<gene>
    <name evidence="2" type="ORF">SLNWT_7101</name>
</gene>
<protein>
    <submittedName>
        <fullName evidence="2">Uncharacterized protein</fullName>
    </submittedName>
</protein>
<evidence type="ECO:0000313" key="3">
    <source>
        <dbReference type="Proteomes" id="UP000031523"/>
    </source>
</evidence>
<sequence>MLVPGTGGSGTRAGPAGAGWAGGLSPAVKLLVGKLVRWGVLYTQQ</sequence>
<evidence type="ECO:0000313" key="2">
    <source>
        <dbReference type="EMBL" id="AJE87477.1"/>
    </source>
</evidence>
<feature type="region of interest" description="Disordered" evidence="1">
    <location>
        <begin position="1"/>
        <end position="21"/>
    </location>
</feature>
<evidence type="ECO:0000256" key="1">
    <source>
        <dbReference type="SAM" id="MobiDB-lite"/>
    </source>
</evidence>
<dbReference type="KEGG" id="sals:SLNWT_7101"/>
<reference evidence="2 3" key="1">
    <citation type="submission" date="2015-01" db="EMBL/GenBank/DDBJ databases">
        <title>Enhanced salinomycin production by adjusting the supply of polyketide extender units in Streptomyce albus DSM 41398.</title>
        <authorList>
            <person name="Lu C."/>
        </authorList>
    </citation>
    <scope>NUCLEOTIDE SEQUENCE [LARGE SCALE GENOMIC DNA]</scope>
    <source>
        <strain evidence="3">ATCC 21838 / DSM 41398 / FERM P-419 / JCM 4703 / NBRC 107858</strain>
    </source>
</reference>
<accession>A0A0B5FAI9</accession>